<accession>A0A840DZ70</accession>
<dbReference type="InterPro" id="IPR008910">
    <property type="entry name" value="MSC_TM_helix"/>
</dbReference>
<dbReference type="EMBL" id="JACIFF010000001">
    <property type="protein sequence ID" value="MBB4078200.1"/>
    <property type="molecule type" value="Genomic_DNA"/>
</dbReference>
<dbReference type="InterPro" id="IPR045275">
    <property type="entry name" value="MscS_archaea/bacteria_type"/>
</dbReference>
<evidence type="ECO:0000256" key="1">
    <source>
        <dbReference type="ARBA" id="ARBA00004651"/>
    </source>
</evidence>
<dbReference type="AlphaFoldDB" id="A0A840DZ70"/>
<evidence type="ECO:0000313" key="10">
    <source>
        <dbReference type="EMBL" id="MBB4078200.1"/>
    </source>
</evidence>
<dbReference type="Gene3D" id="2.30.30.60">
    <property type="match status" value="1"/>
</dbReference>
<evidence type="ECO:0000259" key="9">
    <source>
        <dbReference type="Pfam" id="PF21082"/>
    </source>
</evidence>
<keyword evidence="11" id="KW-1185">Reference proteome</keyword>
<dbReference type="PANTHER" id="PTHR30221">
    <property type="entry name" value="SMALL-CONDUCTANCE MECHANOSENSITIVE CHANNEL"/>
    <property type="match status" value="1"/>
</dbReference>
<dbReference type="Proteomes" id="UP000576209">
    <property type="component" value="Unassembled WGS sequence"/>
</dbReference>
<dbReference type="GO" id="GO:0008381">
    <property type="term" value="F:mechanosensitive monoatomic ion channel activity"/>
    <property type="evidence" value="ECO:0007669"/>
    <property type="project" value="InterPro"/>
</dbReference>
<dbReference type="GO" id="GO:0005886">
    <property type="term" value="C:plasma membrane"/>
    <property type="evidence" value="ECO:0007669"/>
    <property type="project" value="UniProtKB-SubCell"/>
</dbReference>
<comment type="subcellular location">
    <subcellularLocation>
        <location evidence="1">Cell membrane</location>
        <topology evidence="1">Multi-pass membrane protein</topology>
    </subcellularLocation>
</comment>
<feature type="domain" description="Mechanosensitive ion channel MscS" evidence="8">
    <location>
        <begin position="118"/>
        <end position="185"/>
    </location>
</feature>
<evidence type="ECO:0000259" key="8">
    <source>
        <dbReference type="Pfam" id="PF00924"/>
    </source>
</evidence>
<dbReference type="InterPro" id="IPR049278">
    <property type="entry name" value="MS_channel_C"/>
</dbReference>
<proteinExistence type="inferred from homology"/>
<dbReference type="InterPro" id="IPR006685">
    <property type="entry name" value="MscS_channel_2nd"/>
</dbReference>
<gene>
    <name evidence="10" type="ORF">GGR28_000801</name>
</gene>
<comment type="similarity">
    <text evidence="2">Belongs to the MscS (TC 1.A.23) family.</text>
</comment>
<dbReference type="Pfam" id="PF00924">
    <property type="entry name" value="MS_channel_2nd"/>
    <property type="match status" value="1"/>
</dbReference>
<feature type="transmembrane region" description="Helical" evidence="7">
    <location>
        <begin position="23"/>
        <end position="47"/>
    </location>
</feature>
<dbReference type="SUPFAM" id="SSF82689">
    <property type="entry name" value="Mechanosensitive channel protein MscS (YggB), C-terminal domain"/>
    <property type="match status" value="1"/>
</dbReference>
<organism evidence="10 11">
    <name type="scientific">Neolewinella aquimaris</name>
    <dbReference type="NCBI Taxonomy" id="1835722"/>
    <lineage>
        <taxon>Bacteria</taxon>
        <taxon>Pseudomonadati</taxon>
        <taxon>Bacteroidota</taxon>
        <taxon>Saprospiria</taxon>
        <taxon>Saprospirales</taxon>
        <taxon>Lewinellaceae</taxon>
        <taxon>Neolewinella</taxon>
    </lineage>
</organism>
<evidence type="ECO:0000256" key="4">
    <source>
        <dbReference type="ARBA" id="ARBA00022692"/>
    </source>
</evidence>
<evidence type="ECO:0000256" key="2">
    <source>
        <dbReference type="ARBA" id="ARBA00008017"/>
    </source>
</evidence>
<reference evidence="10 11" key="1">
    <citation type="submission" date="2020-08" db="EMBL/GenBank/DDBJ databases">
        <title>Genomic Encyclopedia of Type Strains, Phase IV (KMG-IV): sequencing the most valuable type-strain genomes for metagenomic binning, comparative biology and taxonomic classification.</title>
        <authorList>
            <person name="Goeker M."/>
        </authorList>
    </citation>
    <scope>NUCLEOTIDE SEQUENCE [LARGE SCALE GENOMIC DNA]</scope>
    <source>
        <strain evidence="10 11">DSM 105137</strain>
    </source>
</reference>
<dbReference type="RefSeq" id="WP_183494419.1">
    <property type="nucleotide sequence ID" value="NZ_JACIFF010000001.1"/>
</dbReference>
<dbReference type="Gene3D" id="3.30.70.100">
    <property type="match status" value="1"/>
</dbReference>
<comment type="caution">
    <text evidence="10">The sequence shown here is derived from an EMBL/GenBank/DDBJ whole genome shotgun (WGS) entry which is preliminary data.</text>
</comment>
<evidence type="ECO:0000256" key="3">
    <source>
        <dbReference type="ARBA" id="ARBA00022475"/>
    </source>
</evidence>
<keyword evidence="3" id="KW-1003">Cell membrane</keyword>
<dbReference type="Pfam" id="PF05552">
    <property type="entry name" value="MS_channel_1st_1"/>
    <property type="match status" value="1"/>
</dbReference>
<keyword evidence="5 7" id="KW-1133">Transmembrane helix</keyword>
<dbReference type="InterPro" id="IPR023408">
    <property type="entry name" value="MscS_beta-dom_sf"/>
</dbReference>
<dbReference type="PANTHER" id="PTHR30221:SF1">
    <property type="entry name" value="SMALL-CONDUCTANCE MECHANOSENSITIVE CHANNEL"/>
    <property type="match status" value="1"/>
</dbReference>
<dbReference type="Pfam" id="PF21082">
    <property type="entry name" value="MS_channel_3rd"/>
    <property type="match status" value="1"/>
</dbReference>
<keyword evidence="6 7" id="KW-0472">Membrane</keyword>
<evidence type="ECO:0000313" key="11">
    <source>
        <dbReference type="Proteomes" id="UP000576209"/>
    </source>
</evidence>
<name>A0A840DZ70_9BACT</name>
<dbReference type="InterPro" id="IPR010920">
    <property type="entry name" value="LSM_dom_sf"/>
</dbReference>
<dbReference type="InterPro" id="IPR011014">
    <property type="entry name" value="MscS_channel_TM-2"/>
</dbReference>
<evidence type="ECO:0000256" key="6">
    <source>
        <dbReference type="ARBA" id="ARBA00023136"/>
    </source>
</evidence>
<evidence type="ECO:0000256" key="5">
    <source>
        <dbReference type="ARBA" id="ARBA00022989"/>
    </source>
</evidence>
<dbReference type="Gene3D" id="1.10.287.1260">
    <property type="match status" value="1"/>
</dbReference>
<protein>
    <submittedName>
        <fullName evidence="10">Small conductance mechanosensitive channel</fullName>
    </submittedName>
</protein>
<feature type="transmembrane region" description="Helical" evidence="7">
    <location>
        <begin position="97"/>
        <end position="116"/>
    </location>
</feature>
<evidence type="ECO:0000256" key="7">
    <source>
        <dbReference type="SAM" id="Phobius"/>
    </source>
</evidence>
<dbReference type="SUPFAM" id="SSF50182">
    <property type="entry name" value="Sm-like ribonucleoproteins"/>
    <property type="match status" value="1"/>
</dbReference>
<feature type="transmembrane region" description="Helical" evidence="7">
    <location>
        <begin position="68"/>
        <end position="91"/>
    </location>
</feature>
<sequence>MYLFELFGLELDFQPLFDELQRWWALALRNLPNMLLALIVVVVGYVITRFAKKYFNRISRRLVHDSTVAGLLSSFLTVLLVLAFLFLTLSVLNLTGIVQSVLAGAGVVGLALGLAFQDPILNLFSGIMLSVRTLFREGDLIEVNGYFGKVREVTLRHTTMVTLQGQDVMIPNKIVAQEPIKNYNKLRMRRVDLSCGVSYGDDLDKVRDITIAAVKERVAYDTSKDVQLFFNEFGDSSINYTLRFWLDGGKSGQADYLEAQSDAIMAIKRAYDDNDIMIPFPIRTLDFGIKGGEKLSDMAEVIERKKNSHKADNEQQS</sequence>
<feature type="domain" description="Mechanosensitive ion channel MscS C-terminal" evidence="9">
    <location>
        <begin position="191"/>
        <end position="277"/>
    </location>
</feature>
<keyword evidence="4 7" id="KW-0812">Transmembrane</keyword>
<dbReference type="SUPFAM" id="SSF82861">
    <property type="entry name" value="Mechanosensitive channel protein MscS (YggB), transmembrane region"/>
    <property type="match status" value="1"/>
</dbReference>
<dbReference type="InterPro" id="IPR011066">
    <property type="entry name" value="MscS_channel_C_sf"/>
</dbReference>